<keyword evidence="6" id="KW-0539">Nucleus</keyword>
<dbReference type="GO" id="GO:0006261">
    <property type="term" value="P:DNA-templated DNA replication"/>
    <property type="evidence" value="ECO:0007669"/>
    <property type="project" value="InterPro"/>
</dbReference>
<keyword evidence="4" id="KW-0235">DNA replication</keyword>
<dbReference type="InterPro" id="IPR016266">
    <property type="entry name" value="POLE2"/>
</dbReference>
<name>A0A8H7GTH1_9ASCO</name>
<evidence type="ECO:0000256" key="3">
    <source>
        <dbReference type="ARBA" id="ARBA00016011"/>
    </source>
</evidence>
<dbReference type="Pfam" id="PF04042">
    <property type="entry name" value="DNA_pol_E_B"/>
    <property type="match status" value="1"/>
</dbReference>
<comment type="subcellular location">
    <subcellularLocation>
        <location evidence="1">Nucleus</location>
    </subcellularLocation>
</comment>
<dbReference type="EMBL" id="JACBPP010000004">
    <property type="protein sequence ID" value="KAF8002106.1"/>
    <property type="molecule type" value="Genomic_DNA"/>
</dbReference>
<organism evidence="9 10">
    <name type="scientific">Metschnikowia pulcherrima</name>
    <dbReference type="NCBI Taxonomy" id="27326"/>
    <lineage>
        <taxon>Eukaryota</taxon>
        <taxon>Fungi</taxon>
        <taxon>Dikarya</taxon>
        <taxon>Ascomycota</taxon>
        <taxon>Saccharomycotina</taxon>
        <taxon>Pichiomycetes</taxon>
        <taxon>Metschnikowiaceae</taxon>
        <taxon>Metschnikowia</taxon>
    </lineage>
</organism>
<reference evidence="9" key="1">
    <citation type="submission" date="2020-10" db="EMBL/GenBank/DDBJ databases">
        <title>The Whole-Genome Sequence of Metschnikowia persimmonesis, a Novel Endophytic Yeast Species Isolated from Medicinal Plant Diospyros kaki Thumb.</title>
        <authorList>
            <person name="Rahmat E."/>
            <person name="Kang Y."/>
        </authorList>
    </citation>
    <scope>NUCLEOTIDE SEQUENCE</scope>
    <source>
        <strain evidence="9">KIOM G15050</strain>
    </source>
</reference>
<gene>
    <name evidence="9" type="ORF">HF325_003071</name>
</gene>
<keyword evidence="5" id="KW-0238">DNA-binding</keyword>
<keyword evidence="10" id="KW-1185">Reference proteome</keyword>
<comment type="caution">
    <text evidence="9">The sequence shown here is derived from an EMBL/GenBank/DDBJ whole genome shotgun (WGS) entry which is preliminary data.</text>
</comment>
<protein>
    <recommendedName>
        <fullName evidence="3">DNA polymerase epsilon subunit B</fullName>
    </recommendedName>
    <alternativeName>
        <fullName evidence="7">DNA polymerase II subunit 2</fullName>
    </alternativeName>
</protein>
<evidence type="ECO:0000256" key="4">
    <source>
        <dbReference type="ARBA" id="ARBA00022705"/>
    </source>
</evidence>
<dbReference type="PANTHER" id="PTHR12708:SF0">
    <property type="entry name" value="DNA POLYMERASE EPSILON SUBUNIT 2"/>
    <property type="match status" value="1"/>
</dbReference>
<dbReference type="GO" id="GO:0008622">
    <property type="term" value="C:epsilon DNA polymerase complex"/>
    <property type="evidence" value="ECO:0007669"/>
    <property type="project" value="InterPro"/>
</dbReference>
<dbReference type="PANTHER" id="PTHR12708">
    <property type="entry name" value="DNA POLYMERASE EPSILON SUBUNIT B"/>
    <property type="match status" value="1"/>
</dbReference>
<evidence type="ECO:0000259" key="8">
    <source>
        <dbReference type="Pfam" id="PF04042"/>
    </source>
</evidence>
<dbReference type="GO" id="GO:0003677">
    <property type="term" value="F:DNA binding"/>
    <property type="evidence" value="ECO:0007669"/>
    <property type="project" value="UniProtKB-KW"/>
</dbReference>
<feature type="domain" description="DNA polymerase alpha/delta/epsilon subunit B" evidence="8">
    <location>
        <begin position="360"/>
        <end position="620"/>
    </location>
</feature>
<dbReference type="AlphaFoldDB" id="A0A8H7GTH1"/>
<dbReference type="Proteomes" id="UP000649328">
    <property type="component" value="Unassembled WGS sequence"/>
</dbReference>
<dbReference type="InterPro" id="IPR007185">
    <property type="entry name" value="DNA_pol_a/d/e_bsu"/>
</dbReference>
<dbReference type="OrthoDB" id="10254730at2759"/>
<evidence type="ECO:0000256" key="1">
    <source>
        <dbReference type="ARBA" id="ARBA00004123"/>
    </source>
</evidence>
<evidence type="ECO:0000256" key="6">
    <source>
        <dbReference type="ARBA" id="ARBA00023242"/>
    </source>
</evidence>
<evidence type="ECO:0000256" key="2">
    <source>
        <dbReference type="ARBA" id="ARBA00009560"/>
    </source>
</evidence>
<evidence type="ECO:0000256" key="5">
    <source>
        <dbReference type="ARBA" id="ARBA00023125"/>
    </source>
</evidence>
<sequence>MPGPTLLPVKLQPSNVRPIAYRVLSKKHGLNIQSDALLVLTELFSTRFGAEWRGPLGQQFLEDFAKLWKKQDRGLFIDGAGCSQVIKEITKEQATRQLTMGSGAIRAAKTDTFADEPEASDVPREVMDWRHFVLFVTPDMQPNFHFDRIRKQFSPRDVAGKKLRPALRASLEYFSQRYFLLADRMSRDENFQKTSFSSIAAINHTLANQPQKGEITLIKNVLGRDGNKFRLFGLLLKNMNGNLVLEDSSDHIELNVTRAEKFKGSFFCPGMFVIVDGIYSASGGSRANDGDVISGCFHVSVISQPVAETRDLAMDAYGHLDFLGIHNDAKLAGLSLVKIDRALRRKLVALEKTLHGHRLILLGSNVFLDDLKVRAGLQKFFAKLEDQIHDLDQADAGNITVVMTGSFASQALTSAKGSVTAISNSEEYKANFDWLAEMLAKFPLVVNTCKLLLIPGANDPWQSTYSLGKPGSSTLPQTPIPKVFVTRLERLFPRGSLILGWNPMRINYISQEIVLFRDDLMTKLKRNDIVFESDLEFERMQLEREARGEDQNVENIIGDEVHLSAKIRQARKLVKTLLDQGNLQPFLKDLRLVSPNYLHVMRIEPLPNTIALFDSKFESFEVTYNGCKMTNLGSFISNKNNRKLNYAEYSPSTKKYAYKEIHF</sequence>
<accession>A0A8H7GTH1</accession>
<evidence type="ECO:0000313" key="9">
    <source>
        <dbReference type="EMBL" id="KAF8002106.1"/>
    </source>
</evidence>
<comment type="similarity">
    <text evidence="2">Belongs to the DNA polymerase epsilon subunit B family.</text>
</comment>
<evidence type="ECO:0000256" key="7">
    <source>
        <dbReference type="ARBA" id="ARBA00032930"/>
    </source>
</evidence>
<dbReference type="GO" id="GO:0042276">
    <property type="term" value="P:error-prone translesion synthesis"/>
    <property type="evidence" value="ECO:0007669"/>
    <property type="project" value="TreeGrafter"/>
</dbReference>
<evidence type="ECO:0000313" key="10">
    <source>
        <dbReference type="Proteomes" id="UP000649328"/>
    </source>
</evidence>
<proteinExistence type="inferred from homology"/>